<accession>A0AAF0TM35</accession>
<evidence type="ECO:0000313" key="2">
    <source>
        <dbReference type="Proteomes" id="UP001234989"/>
    </source>
</evidence>
<organism evidence="1 2">
    <name type="scientific">Solanum verrucosum</name>
    <dbReference type="NCBI Taxonomy" id="315347"/>
    <lineage>
        <taxon>Eukaryota</taxon>
        <taxon>Viridiplantae</taxon>
        <taxon>Streptophyta</taxon>
        <taxon>Embryophyta</taxon>
        <taxon>Tracheophyta</taxon>
        <taxon>Spermatophyta</taxon>
        <taxon>Magnoliopsida</taxon>
        <taxon>eudicotyledons</taxon>
        <taxon>Gunneridae</taxon>
        <taxon>Pentapetalae</taxon>
        <taxon>asterids</taxon>
        <taxon>lamiids</taxon>
        <taxon>Solanales</taxon>
        <taxon>Solanaceae</taxon>
        <taxon>Solanoideae</taxon>
        <taxon>Solaneae</taxon>
        <taxon>Solanum</taxon>
    </lineage>
</organism>
<name>A0AAF0TM35_SOLVR</name>
<evidence type="ECO:0000313" key="1">
    <source>
        <dbReference type="EMBL" id="WMV24741.1"/>
    </source>
</evidence>
<sequence>MTNEEIRVAFITLAQALMAQANRDVGPRVNANESTTASRLRDFVRMNPPNFLGSRVGKDPQEFLDEVYKIVNAMGVSSREKVELVSYQFKEVAQLWFTQWKNNRHLEVGPIEWEEFKGAVTTRERPQVVTRRT</sequence>
<reference evidence="1" key="1">
    <citation type="submission" date="2023-08" db="EMBL/GenBank/DDBJ databases">
        <title>A de novo genome assembly of Solanum verrucosum Schlechtendal, a Mexican diploid species geographically isolated from the other diploid A-genome species in potato relatives.</title>
        <authorList>
            <person name="Hosaka K."/>
        </authorList>
    </citation>
    <scope>NUCLEOTIDE SEQUENCE</scope>
    <source>
        <tissue evidence="1">Young leaves</tissue>
    </source>
</reference>
<dbReference type="Proteomes" id="UP001234989">
    <property type="component" value="Chromosome 4"/>
</dbReference>
<evidence type="ECO:0008006" key="3">
    <source>
        <dbReference type="Google" id="ProtNLM"/>
    </source>
</evidence>
<dbReference type="AlphaFoldDB" id="A0AAF0TM35"/>
<protein>
    <recommendedName>
        <fullName evidence="3">Gag-pol polyprotein</fullName>
    </recommendedName>
</protein>
<keyword evidence="2" id="KW-1185">Reference proteome</keyword>
<proteinExistence type="predicted"/>
<dbReference type="EMBL" id="CP133615">
    <property type="protein sequence ID" value="WMV24741.1"/>
    <property type="molecule type" value="Genomic_DNA"/>
</dbReference>
<gene>
    <name evidence="1" type="ORF">MTR67_018126</name>
</gene>